<dbReference type="InterPro" id="IPR042197">
    <property type="entry name" value="Apaf_helical"/>
</dbReference>
<keyword evidence="3" id="KW-0611">Plant defense</keyword>
<dbReference type="InterPro" id="IPR035897">
    <property type="entry name" value="Toll_tir_struct_dom_sf"/>
</dbReference>
<dbReference type="PRINTS" id="PR00364">
    <property type="entry name" value="DISEASERSIST"/>
</dbReference>
<dbReference type="SUPFAM" id="SSF52058">
    <property type="entry name" value="L domain-like"/>
    <property type="match status" value="2"/>
</dbReference>
<dbReference type="Pfam" id="PF01582">
    <property type="entry name" value="TIR"/>
    <property type="match status" value="1"/>
</dbReference>
<evidence type="ECO:0000256" key="3">
    <source>
        <dbReference type="ARBA" id="ARBA00022821"/>
    </source>
</evidence>
<evidence type="ECO:0000259" key="5">
    <source>
        <dbReference type="PROSITE" id="PS50104"/>
    </source>
</evidence>
<dbReference type="InterPro" id="IPR058192">
    <property type="entry name" value="WHD_ROQ1-like"/>
</dbReference>
<dbReference type="Gene3D" id="3.40.50.10140">
    <property type="entry name" value="Toll/interleukin-1 receptor homology (TIR) domain"/>
    <property type="match status" value="1"/>
</dbReference>
<dbReference type="PROSITE" id="PS50104">
    <property type="entry name" value="TIR"/>
    <property type="match status" value="1"/>
</dbReference>
<dbReference type="Pfam" id="PF00931">
    <property type="entry name" value="NB-ARC"/>
    <property type="match status" value="1"/>
</dbReference>
<sequence length="1195" mass="135705">MAASSPRLLQYDVFLSFRGSDTRKGFLSFLFEALVRNQIDAFIDYNLERGEEIAPSLLDKISNSHLSLVVFSPYYAASEWCLEELAKIHHCMDQAGQLVLPVFYDVDPTEVRQLTGKYEEAMASHGDRFDPELVESWRRAIDEISSLSGFSSQDTESEAKLVDEIVNDILKKLELIPSSDFHSGFVGMEARIQELESLLSPNNVLSVGIWGMGGIGKTALAENLFNKISDDFDGLCFVNVKEELDECSLAVLKSKILSSVLGVPGLSIGTPSLLPMPVRRRLRMKRVLIVLDDVTTHQMLQALAGHRDLYCPGSKIIVTSRNKQVLKKWCDRTFEVQKLTYRHGFQLFRWHAFEDDLPREEILELSQRVVKFVDGVPLAFKVLGANLYGRSLEDWESTLVKLERIPDKEIMQILQISFDGLEQHEKWIFLDIACFFKNSEKDHVERVLDACDFYASHGITSLIEKCLVTVSNKKMRMHDLLRQMGQDMVRRESIHDPENRSRLWDHKEIYNVMSRNKGTEKIEGIALDVSKSREMALSSAAFSRMHNLRLLKFYNPCPLKVKLRLPSGLEFLPDELRLLSWCQYPLESLPSGFFPENLVELHMPDSRVKQLWENNQSLINLKIMDLSHSEELTKMPDFSQVPNLEKLDLTGCISLDEVPSSIGNLRNLASLNLSHCKKLETVPFSFQNLSKLGYLKVKGCKGIDKFPSCVHMENLYYLSLENCSKITEFPEIPLGIKILDLGGTSIEELPPSIGQYSQLITLDLTSCQKIGTLPSTIGNLKLLQQLHLSGCFKLSTLPKCVFDMKFLRALTLTCLDPEGLPEEMADLEALERLIIHRSPITKLPSSFSRLTRLGYLFFLECQGLILPDCSGLKSLRTLQLVDCGLTEIPQTLGTFLPLEELHIRDFNLVRIHPSIKQLSRLEVLYARDCKALEGLPELPPGLARLKVCNCTSLTYVPSLLTQDSENQGAAGIRVVNFGNCFNLNLHTRNKILDEAQQVVHHFATYFLNKEFDEKDSTEELEFVFIITEVRFCIPGSELPDWFHYQSAGCSVIVQASNSSEVLDFCRLAFGVVVACNGDYNSDDFDIRCECLLKTHSGQYIECDSYYYSPDPVDLEYWDPVFLQSHHVFLWYNSCGFSMSQRYFAEAEFEFYAVDARKERLLNCEVISCGVALMELKCDIGDQYYPATAAGRGELL</sequence>
<dbReference type="SUPFAM" id="SSF52200">
    <property type="entry name" value="Toll/Interleukin receptor TIR domain"/>
    <property type="match status" value="1"/>
</dbReference>
<dbReference type="SMART" id="SM00255">
    <property type="entry name" value="TIR"/>
    <property type="match status" value="1"/>
</dbReference>
<dbReference type="EMBL" id="JAIWQS010000009">
    <property type="protein sequence ID" value="KAJ8755740.1"/>
    <property type="molecule type" value="Genomic_DNA"/>
</dbReference>
<dbReference type="InterPro" id="IPR027417">
    <property type="entry name" value="P-loop_NTPase"/>
</dbReference>
<evidence type="ECO:0000256" key="2">
    <source>
        <dbReference type="ARBA" id="ARBA00022737"/>
    </source>
</evidence>
<dbReference type="FunFam" id="3.40.50.10140:FF:000007">
    <property type="entry name" value="Disease resistance protein (TIR-NBS-LRR class)"/>
    <property type="match status" value="1"/>
</dbReference>
<protein>
    <recommendedName>
        <fullName evidence="5">TIR domain-containing protein</fullName>
    </recommendedName>
</protein>
<proteinExistence type="predicted"/>
<dbReference type="SUPFAM" id="SSF46785">
    <property type="entry name" value="Winged helix' DNA-binding domain"/>
    <property type="match status" value="1"/>
</dbReference>
<dbReference type="InterPro" id="IPR044974">
    <property type="entry name" value="Disease_R_plants"/>
</dbReference>
<accession>A0AAV8STY7</accession>
<dbReference type="Pfam" id="PF00560">
    <property type="entry name" value="LRR_1"/>
    <property type="match status" value="1"/>
</dbReference>
<dbReference type="Pfam" id="PF23282">
    <property type="entry name" value="WHD_ROQ1"/>
    <property type="match status" value="1"/>
</dbReference>
<reference evidence="6 7" key="1">
    <citation type="submission" date="2021-09" db="EMBL/GenBank/DDBJ databases">
        <title>Genomic insights and catalytic innovation underlie evolution of tropane alkaloids biosynthesis.</title>
        <authorList>
            <person name="Wang Y.-J."/>
            <person name="Tian T."/>
            <person name="Huang J.-P."/>
            <person name="Huang S.-X."/>
        </authorList>
    </citation>
    <scope>NUCLEOTIDE SEQUENCE [LARGE SCALE GENOMIC DNA]</scope>
    <source>
        <strain evidence="6">KIB-2018</strain>
        <tissue evidence="6">Leaf</tissue>
    </source>
</reference>
<evidence type="ECO:0000313" key="7">
    <source>
        <dbReference type="Proteomes" id="UP001159364"/>
    </source>
</evidence>
<dbReference type="PANTHER" id="PTHR11017:SF357">
    <property type="entry name" value="ADP-RIBOSYL CYCLASE_CYCLIC ADP-RIBOSE HYDROLASE"/>
    <property type="match status" value="1"/>
</dbReference>
<keyword evidence="7" id="KW-1185">Reference proteome</keyword>
<dbReference type="GO" id="GO:0006952">
    <property type="term" value="P:defense response"/>
    <property type="evidence" value="ECO:0007669"/>
    <property type="project" value="UniProtKB-KW"/>
</dbReference>
<dbReference type="SUPFAM" id="SSF52540">
    <property type="entry name" value="P-loop containing nucleoside triphosphate hydrolases"/>
    <property type="match status" value="1"/>
</dbReference>
<dbReference type="Proteomes" id="UP001159364">
    <property type="component" value="Linkage Group LG09"/>
</dbReference>
<gene>
    <name evidence="6" type="ORF">K2173_024284</name>
</gene>
<dbReference type="FunFam" id="3.80.10.10:FF:000386">
    <property type="entry name" value="Disease resistance protein RPS4"/>
    <property type="match status" value="1"/>
</dbReference>
<organism evidence="6 7">
    <name type="scientific">Erythroxylum novogranatense</name>
    <dbReference type="NCBI Taxonomy" id="1862640"/>
    <lineage>
        <taxon>Eukaryota</taxon>
        <taxon>Viridiplantae</taxon>
        <taxon>Streptophyta</taxon>
        <taxon>Embryophyta</taxon>
        <taxon>Tracheophyta</taxon>
        <taxon>Spermatophyta</taxon>
        <taxon>Magnoliopsida</taxon>
        <taxon>eudicotyledons</taxon>
        <taxon>Gunneridae</taxon>
        <taxon>Pentapetalae</taxon>
        <taxon>rosids</taxon>
        <taxon>fabids</taxon>
        <taxon>Malpighiales</taxon>
        <taxon>Erythroxylaceae</taxon>
        <taxon>Erythroxylum</taxon>
    </lineage>
</organism>
<dbReference type="Gene3D" id="1.10.8.430">
    <property type="entry name" value="Helical domain of apoptotic protease-activating factors"/>
    <property type="match status" value="1"/>
</dbReference>
<dbReference type="InterPro" id="IPR001611">
    <property type="entry name" value="Leu-rich_rpt"/>
</dbReference>
<dbReference type="PANTHER" id="PTHR11017">
    <property type="entry name" value="LEUCINE-RICH REPEAT-CONTAINING PROTEIN"/>
    <property type="match status" value="1"/>
</dbReference>
<name>A0AAV8STY7_9ROSI</name>
<dbReference type="Gene3D" id="3.80.10.10">
    <property type="entry name" value="Ribonuclease Inhibitor"/>
    <property type="match status" value="2"/>
</dbReference>
<evidence type="ECO:0000313" key="6">
    <source>
        <dbReference type="EMBL" id="KAJ8755740.1"/>
    </source>
</evidence>
<evidence type="ECO:0000256" key="1">
    <source>
        <dbReference type="ARBA" id="ARBA00022614"/>
    </source>
</evidence>
<dbReference type="AlphaFoldDB" id="A0AAV8STY7"/>
<dbReference type="GO" id="GO:0043531">
    <property type="term" value="F:ADP binding"/>
    <property type="evidence" value="ECO:0007669"/>
    <property type="project" value="InterPro"/>
</dbReference>
<feature type="domain" description="TIR" evidence="5">
    <location>
        <begin position="9"/>
        <end position="173"/>
    </location>
</feature>
<comment type="caution">
    <text evidence="6">The sequence shown here is derived from an EMBL/GenBank/DDBJ whole genome shotgun (WGS) entry which is preliminary data.</text>
</comment>
<dbReference type="Gene3D" id="3.40.50.300">
    <property type="entry name" value="P-loop containing nucleotide triphosphate hydrolases"/>
    <property type="match status" value="1"/>
</dbReference>
<dbReference type="InterPro" id="IPR002182">
    <property type="entry name" value="NB-ARC"/>
</dbReference>
<keyword evidence="2" id="KW-0677">Repeat</keyword>
<dbReference type="InterPro" id="IPR000157">
    <property type="entry name" value="TIR_dom"/>
</dbReference>
<keyword evidence="1" id="KW-0433">Leucine-rich repeat</keyword>
<dbReference type="GO" id="GO:0007165">
    <property type="term" value="P:signal transduction"/>
    <property type="evidence" value="ECO:0007669"/>
    <property type="project" value="InterPro"/>
</dbReference>
<dbReference type="InterPro" id="IPR032675">
    <property type="entry name" value="LRR_dom_sf"/>
</dbReference>
<dbReference type="InterPro" id="IPR036390">
    <property type="entry name" value="WH_DNA-bd_sf"/>
</dbReference>
<keyword evidence="4" id="KW-0520">NAD</keyword>
<evidence type="ECO:0000256" key="4">
    <source>
        <dbReference type="ARBA" id="ARBA00023027"/>
    </source>
</evidence>